<reference evidence="1 2" key="1">
    <citation type="submission" date="2019-07" db="EMBL/GenBank/DDBJ databases">
        <title>Genome sequencing of the stress-tolerant strain Azospirillum brasilense Az19.</title>
        <authorList>
            <person name="Maroniche G.A."/>
            <person name="Garcia J.E."/>
            <person name="Pagnussat L."/>
            <person name="Amenta M."/>
            <person name="Creus C.M."/>
        </authorList>
    </citation>
    <scope>NUCLEOTIDE SEQUENCE [LARGE SCALE GENOMIC DNA]</scope>
    <source>
        <strain evidence="1 2">Az19</strain>
    </source>
</reference>
<name>A0A5B0KQQ6_9PROT</name>
<evidence type="ECO:0000313" key="1">
    <source>
        <dbReference type="EMBL" id="KAA1054156.1"/>
    </source>
</evidence>
<accession>A0A5B0KQQ6</accession>
<dbReference type="Proteomes" id="UP000325333">
    <property type="component" value="Unassembled WGS sequence"/>
</dbReference>
<comment type="caution">
    <text evidence="1">The sequence shown here is derived from an EMBL/GenBank/DDBJ whole genome shotgun (WGS) entry which is preliminary data.</text>
</comment>
<organism evidence="1 2">
    <name type="scientific">Azospirillum argentinense</name>
    <dbReference type="NCBI Taxonomy" id="2970906"/>
    <lineage>
        <taxon>Bacteria</taxon>
        <taxon>Pseudomonadati</taxon>
        <taxon>Pseudomonadota</taxon>
        <taxon>Alphaproteobacteria</taxon>
        <taxon>Rhodospirillales</taxon>
        <taxon>Azospirillaceae</taxon>
        <taxon>Azospirillum</taxon>
    </lineage>
</organism>
<dbReference type="AlphaFoldDB" id="A0A5B0KQQ6"/>
<sequence>MSEAKAGCLAGKVALMFGAGVFGAGSSAPG</sequence>
<gene>
    <name evidence="1" type="ORF">FH063_002058</name>
</gene>
<evidence type="ECO:0000313" key="2">
    <source>
        <dbReference type="Proteomes" id="UP000325333"/>
    </source>
</evidence>
<proteinExistence type="predicted"/>
<dbReference type="EMBL" id="VEWN01000011">
    <property type="protein sequence ID" value="KAA1054156.1"/>
    <property type="molecule type" value="Genomic_DNA"/>
</dbReference>
<protein>
    <submittedName>
        <fullName evidence="1">Uncharacterized protein</fullName>
    </submittedName>
</protein>